<evidence type="ECO:0008006" key="12">
    <source>
        <dbReference type="Google" id="ProtNLM"/>
    </source>
</evidence>
<keyword evidence="5 8" id="KW-0472">Membrane</keyword>
<feature type="transmembrane region" description="Helical" evidence="8">
    <location>
        <begin position="223"/>
        <end position="244"/>
    </location>
</feature>
<feature type="compositionally biased region" description="Polar residues" evidence="7">
    <location>
        <begin position="884"/>
        <end position="894"/>
    </location>
</feature>
<reference evidence="10" key="2">
    <citation type="journal article" date="2023" name="Commun. Biol.">
        <title>Intrasexual cuticular hydrocarbon dimorphism in a wasp sheds light on hydrocarbon biosynthesis genes in Hymenoptera.</title>
        <authorList>
            <person name="Moris V.C."/>
            <person name="Podsiadlowski L."/>
            <person name="Martin S."/>
            <person name="Oeyen J.P."/>
            <person name="Donath A."/>
            <person name="Petersen M."/>
            <person name="Wilbrandt J."/>
            <person name="Misof B."/>
            <person name="Liedtke D."/>
            <person name="Thamm M."/>
            <person name="Scheiner R."/>
            <person name="Schmitt T."/>
            <person name="Niehuis O."/>
        </authorList>
    </citation>
    <scope>NUCLEOTIDE SEQUENCE</scope>
    <source>
        <strain evidence="10">GBR_01_08_01A</strain>
    </source>
</reference>
<evidence type="ECO:0000256" key="9">
    <source>
        <dbReference type="SAM" id="SignalP"/>
    </source>
</evidence>
<dbReference type="GO" id="GO:0016020">
    <property type="term" value="C:membrane"/>
    <property type="evidence" value="ECO:0007669"/>
    <property type="project" value="UniProtKB-SubCell"/>
</dbReference>
<dbReference type="PANTHER" id="PTHR22730">
    <property type="entry name" value="PROMININ PROM PROTEIN"/>
    <property type="match status" value="1"/>
</dbReference>
<dbReference type="AlphaFoldDB" id="A0AAD9VS31"/>
<keyword evidence="6" id="KW-0325">Glycoprotein</keyword>
<evidence type="ECO:0000313" key="11">
    <source>
        <dbReference type="Proteomes" id="UP001258017"/>
    </source>
</evidence>
<evidence type="ECO:0000256" key="6">
    <source>
        <dbReference type="ARBA" id="ARBA00023180"/>
    </source>
</evidence>
<dbReference type="InterPro" id="IPR008795">
    <property type="entry name" value="Prominin"/>
</dbReference>
<feature type="transmembrane region" description="Helical" evidence="8">
    <location>
        <begin position="829"/>
        <end position="854"/>
    </location>
</feature>
<feature type="transmembrane region" description="Helical" evidence="8">
    <location>
        <begin position="496"/>
        <end position="519"/>
    </location>
</feature>
<evidence type="ECO:0000313" key="10">
    <source>
        <dbReference type="EMBL" id="KAK2584075.1"/>
    </source>
</evidence>
<comment type="caution">
    <text evidence="10">The sequence shown here is derived from an EMBL/GenBank/DDBJ whole genome shotgun (WGS) entry which is preliminary data.</text>
</comment>
<sequence>MAVVHEILLVIVAISNVYTLEETTLEVDSGGNNCTTDSMTLLNISSEAQREQQADIMADVLMESTKNSTNVSHFWTPSIAKDWEEQAPKLKFPKTISEERFKMATLRLEEAPFAFDFLRSVLYLVHPYNVPIGKIKKKRKKNKHTHTSHEIGMTIKNFGLLVDAIENRITTSKLISESMHVEAIFLAIVGVCCIMACIVPGTELWLACRPIREDYKPCRHPEVLAFLLAAFVFVLGSCMVTMIVCNEAARAGVEKLPIALETALQDLDDYHLDTTTQLRKCLTRSLDVASEAILADLDNVEELLGKPVQAELAVETGLDVALDALMDLANASQELSSRAESLLKEGERARDLGTQLSRETEKIRRDLESTVRACSSQDRPLCAVIDPSGLRLTLRLEQLLRDDRIQRLRSSIRENLTEAGRQARGEYLYVPHYIARTTLEARNQIRREISGARARIFQETRSMETSSSELSKQLKSARSVADYAIPYVIAFEQTRWFVALGTFLCILPIWLLLLGALRCRCGSSEDKVRPTLLCAVFTSCFISIVLWAIFVAGLALSGHTEMWLCRPLHDPEYHTLEAVLETRAFLGKKLSLSLKDMFEKCEKNEAAYPAFRLDRTMKLEHLTEHWMWAGLSRAKSNLKVDLKGLKILTPSLQQRLQNLLYACGLNLTEHRIMIQGPILSKDPNALSDQLDSIVRQLSDRSVARNLQIIGSNMRDLTSRRVKPLMKLQDNLVYQIAVLELQLFPLQRQVNQSISHLKTIQYYIDNQGDKIAQLKGKAFTKRLSNYLDQWRTHVSSEMDTGVSKCRPLWEILEGMRLLLCNHILGPLDGFWFATLISALIMIASTPTAHILSLVYRRSPFLKKDTSLLPTRSESPETVTMDRETWQTPQESQEGW</sequence>
<evidence type="ECO:0000256" key="5">
    <source>
        <dbReference type="ARBA" id="ARBA00023136"/>
    </source>
</evidence>
<accession>A0AAD9VS31</accession>
<reference evidence="10" key="1">
    <citation type="submission" date="2021-08" db="EMBL/GenBank/DDBJ databases">
        <authorList>
            <person name="Misof B."/>
            <person name="Oliver O."/>
            <person name="Podsiadlowski L."/>
            <person name="Donath A."/>
            <person name="Peters R."/>
            <person name="Mayer C."/>
            <person name="Rust J."/>
            <person name="Gunkel S."/>
            <person name="Lesny P."/>
            <person name="Martin S."/>
            <person name="Oeyen J.P."/>
            <person name="Petersen M."/>
            <person name="Panagiotis P."/>
            <person name="Wilbrandt J."/>
            <person name="Tanja T."/>
        </authorList>
    </citation>
    <scope>NUCLEOTIDE SEQUENCE</scope>
    <source>
        <strain evidence="10">GBR_01_08_01A</strain>
        <tissue evidence="10">Thorax + abdomen</tissue>
    </source>
</reference>
<evidence type="ECO:0000256" key="7">
    <source>
        <dbReference type="SAM" id="MobiDB-lite"/>
    </source>
</evidence>
<organism evidence="10 11">
    <name type="scientific">Odynerus spinipes</name>
    <dbReference type="NCBI Taxonomy" id="1348599"/>
    <lineage>
        <taxon>Eukaryota</taxon>
        <taxon>Metazoa</taxon>
        <taxon>Ecdysozoa</taxon>
        <taxon>Arthropoda</taxon>
        <taxon>Hexapoda</taxon>
        <taxon>Insecta</taxon>
        <taxon>Pterygota</taxon>
        <taxon>Neoptera</taxon>
        <taxon>Endopterygota</taxon>
        <taxon>Hymenoptera</taxon>
        <taxon>Apocrita</taxon>
        <taxon>Aculeata</taxon>
        <taxon>Vespoidea</taxon>
        <taxon>Vespidae</taxon>
        <taxon>Eumeninae</taxon>
        <taxon>Odynerus</taxon>
    </lineage>
</organism>
<name>A0AAD9VS31_9HYME</name>
<dbReference type="Pfam" id="PF05478">
    <property type="entry name" value="Prominin"/>
    <property type="match status" value="1"/>
</dbReference>
<proteinExistence type="inferred from homology"/>
<feature type="transmembrane region" description="Helical" evidence="8">
    <location>
        <begin position="183"/>
        <end position="202"/>
    </location>
</feature>
<feature type="region of interest" description="Disordered" evidence="7">
    <location>
        <begin position="865"/>
        <end position="894"/>
    </location>
</feature>
<evidence type="ECO:0000256" key="3">
    <source>
        <dbReference type="ARBA" id="ARBA00022692"/>
    </source>
</evidence>
<feature type="signal peptide" evidence="9">
    <location>
        <begin position="1"/>
        <end position="19"/>
    </location>
</feature>
<evidence type="ECO:0000256" key="4">
    <source>
        <dbReference type="ARBA" id="ARBA00022989"/>
    </source>
</evidence>
<feature type="transmembrane region" description="Helical" evidence="8">
    <location>
        <begin position="531"/>
        <end position="556"/>
    </location>
</feature>
<comment type="subcellular location">
    <subcellularLocation>
        <location evidence="1">Membrane</location>
        <topology evidence="1">Multi-pass membrane protein</topology>
    </subcellularLocation>
</comment>
<dbReference type="PANTHER" id="PTHR22730:SF1">
    <property type="entry name" value="PROMININ-LIKE PROTEIN"/>
    <property type="match status" value="1"/>
</dbReference>
<dbReference type="Proteomes" id="UP001258017">
    <property type="component" value="Unassembled WGS sequence"/>
</dbReference>
<comment type="similarity">
    <text evidence="2">Belongs to the prominin family.</text>
</comment>
<keyword evidence="11" id="KW-1185">Reference proteome</keyword>
<evidence type="ECO:0000256" key="1">
    <source>
        <dbReference type="ARBA" id="ARBA00004141"/>
    </source>
</evidence>
<evidence type="ECO:0000256" key="8">
    <source>
        <dbReference type="SAM" id="Phobius"/>
    </source>
</evidence>
<keyword evidence="4 8" id="KW-1133">Transmembrane helix</keyword>
<feature type="chain" id="PRO_5042012023" description="Prominin-1-A" evidence="9">
    <location>
        <begin position="20"/>
        <end position="894"/>
    </location>
</feature>
<keyword evidence="9" id="KW-0732">Signal</keyword>
<gene>
    <name evidence="10" type="ORF">KPH14_006520</name>
</gene>
<protein>
    <recommendedName>
        <fullName evidence="12">Prominin-1-A</fullName>
    </recommendedName>
</protein>
<evidence type="ECO:0000256" key="2">
    <source>
        <dbReference type="ARBA" id="ARBA00006058"/>
    </source>
</evidence>
<feature type="compositionally biased region" description="Polar residues" evidence="7">
    <location>
        <begin position="866"/>
        <end position="876"/>
    </location>
</feature>
<dbReference type="EMBL" id="JAIFRP010000026">
    <property type="protein sequence ID" value="KAK2584075.1"/>
    <property type="molecule type" value="Genomic_DNA"/>
</dbReference>
<keyword evidence="3 8" id="KW-0812">Transmembrane</keyword>